<evidence type="ECO:0000256" key="9">
    <source>
        <dbReference type="ARBA" id="ARBA00023136"/>
    </source>
</evidence>
<evidence type="ECO:0000256" key="7">
    <source>
        <dbReference type="ARBA" id="ARBA00023027"/>
    </source>
</evidence>
<keyword evidence="3" id="KW-0677">Repeat</keyword>
<keyword evidence="4" id="KW-1278">Translocase</keyword>
<feature type="domain" description="4Fe-4S ferredoxin-type" evidence="10">
    <location>
        <begin position="33"/>
        <end position="62"/>
    </location>
</feature>
<gene>
    <name evidence="11" type="ORF">EZJ58_1638</name>
</gene>
<keyword evidence="8" id="KW-0830">Ubiquinone</keyword>
<evidence type="ECO:0000256" key="6">
    <source>
        <dbReference type="ARBA" id="ARBA00023014"/>
    </source>
</evidence>
<keyword evidence="5" id="KW-0408">Iron</keyword>
<evidence type="ECO:0000256" key="1">
    <source>
        <dbReference type="ARBA" id="ARBA00022719"/>
    </source>
</evidence>
<dbReference type="InterPro" id="IPR010226">
    <property type="entry name" value="NADH_quinone_OxRdtase_chainI"/>
</dbReference>
<name>A0A4R1N8M9_9GAMM</name>
<proteinExistence type="predicted"/>
<dbReference type="SUPFAM" id="SSF54862">
    <property type="entry name" value="4Fe-4S ferredoxins"/>
    <property type="match status" value="1"/>
</dbReference>
<evidence type="ECO:0000313" key="11">
    <source>
        <dbReference type="EMBL" id="TCL03563.1"/>
    </source>
</evidence>
<dbReference type="GO" id="GO:0016020">
    <property type="term" value="C:membrane"/>
    <property type="evidence" value="ECO:0007669"/>
    <property type="project" value="InterPro"/>
</dbReference>
<keyword evidence="7" id="KW-0520">NAD</keyword>
<organism evidence="11 12">
    <name type="scientific">Sodalis ligni</name>
    <dbReference type="NCBI Taxonomy" id="2697027"/>
    <lineage>
        <taxon>Bacteria</taxon>
        <taxon>Pseudomonadati</taxon>
        <taxon>Pseudomonadota</taxon>
        <taxon>Gammaproteobacteria</taxon>
        <taxon>Enterobacterales</taxon>
        <taxon>Bruguierivoracaceae</taxon>
        <taxon>Sodalis</taxon>
    </lineage>
</organism>
<keyword evidence="9" id="KW-0472">Membrane</keyword>
<dbReference type="OrthoDB" id="9808559at2"/>
<reference evidence="11 12" key="1">
    <citation type="submission" date="2019-02" db="EMBL/GenBank/DDBJ databases">
        <title>Investigation of anaerobic lignin degradation for improved lignocellulosic biofuels.</title>
        <authorList>
            <person name="Deangelis K."/>
        </authorList>
    </citation>
    <scope>NUCLEOTIDE SEQUENCE [LARGE SCALE GENOMIC DNA]</scope>
    <source>
        <strain evidence="11 12">159R</strain>
    </source>
</reference>
<dbReference type="PANTHER" id="PTHR10849">
    <property type="entry name" value="NADH DEHYDROGENASE UBIQUINONE IRON-SULFUR PROTEIN 8, MITOCHONDRIAL"/>
    <property type="match status" value="1"/>
</dbReference>
<dbReference type="InterPro" id="IPR017896">
    <property type="entry name" value="4Fe4S_Fe-S-bd"/>
</dbReference>
<keyword evidence="12" id="KW-1185">Reference proteome</keyword>
<protein>
    <submittedName>
        <fullName evidence="11">4Fe-4S dicluster protein</fullName>
    </submittedName>
</protein>
<evidence type="ECO:0000259" key="10">
    <source>
        <dbReference type="PROSITE" id="PS51379"/>
    </source>
</evidence>
<accession>A0A4R1N8M9</accession>
<keyword evidence="2" id="KW-0479">Metal-binding</keyword>
<dbReference type="GO" id="GO:0016651">
    <property type="term" value="F:oxidoreductase activity, acting on NAD(P)H"/>
    <property type="evidence" value="ECO:0007669"/>
    <property type="project" value="InterPro"/>
</dbReference>
<dbReference type="GO" id="GO:0051539">
    <property type="term" value="F:4 iron, 4 sulfur cluster binding"/>
    <property type="evidence" value="ECO:0007669"/>
    <property type="project" value="InterPro"/>
</dbReference>
<dbReference type="PANTHER" id="PTHR10849:SF24">
    <property type="entry name" value="NADH-QUINONE OXIDOREDUCTASE SUBUNIT I 2"/>
    <property type="match status" value="1"/>
</dbReference>
<evidence type="ECO:0000256" key="4">
    <source>
        <dbReference type="ARBA" id="ARBA00022967"/>
    </source>
</evidence>
<evidence type="ECO:0000256" key="3">
    <source>
        <dbReference type="ARBA" id="ARBA00022737"/>
    </source>
</evidence>
<dbReference type="GO" id="GO:0046872">
    <property type="term" value="F:metal ion binding"/>
    <property type="evidence" value="ECO:0007669"/>
    <property type="project" value="UniProtKB-KW"/>
</dbReference>
<dbReference type="GO" id="GO:0048038">
    <property type="term" value="F:quinone binding"/>
    <property type="evidence" value="ECO:0007669"/>
    <property type="project" value="UniProtKB-KW"/>
</dbReference>
<dbReference type="RefSeq" id="WP_132922419.1">
    <property type="nucleotide sequence ID" value="NZ_SJOI01000001.1"/>
</dbReference>
<evidence type="ECO:0000256" key="5">
    <source>
        <dbReference type="ARBA" id="ARBA00023004"/>
    </source>
</evidence>
<dbReference type="Proteomes" id="UP000294555">
    <property type="component" value="Unassembled WGS sequence"/>
</dbReference>
<sequence>MNFIRILFRNLLKGPSTDPFPFGETFTPKGLRGRIAFDESKCSGCRMCEHVCAGGAIRFNESPGGLQFTLWHNSCTFCGLCEHYCIPRAIHLTEDWHLAHKQEDKYRMIEQGTVAYLACASCGERFIPPSDALLEKVYGGNSAALTELSRLCPDCRRGLSASRLNTPGAGL</sequence>
<dbReference type="Gene3D" id="3.30.70.3270">
    <property type="match status" value="1"/>
</dbReference>
<dbReference type="EMBL" id="SJOI01000001">
    <property type="protein sequence ID" value="TCL03563.1"/>
    <property type="molecule type" value="Genomic_DNA"/>
</dbReference>
<feature type="domain" description="4Fe-4S ferredoxin-type" evidence="10">
    <location>
        <begin position="66"/>
        <end position="95"/>
    </location>
</feature>
<evidence type="ECO:0000256" key="2">
    <source>
        <dbReference type="ARBA" id="ARBA00022723"/>
    </source>
</evidence>
<keyword evidence="1" id="KW-0874">Quinone</keyword>
<comment type="caution">
    <text evidence="11">The sequence shown here is derived from an EMBL/GenBank/DDBJ whole genome shotgun (WGS) entry which is preliminary data.</text>
</comment>
<evidence type="ECO:0000256" key="8">
    <source>
        <dbReference type="ARBA" id="ARBA00023075"/>
    </source>
</evidence>
<dbReference type="PROSITE" id="PS51379">
    <property type="entry name" value="4FE4S_FER_2"/>
    <property type="match status" value="2"/>
</dbReference>
<evidence type="ECO:0000313" key="12">
    <source>
        <dbReference type="Proteomes" id="UP000294555"/>
    </source>
</evidence>
<dbReference type="AlphaFoldDB" id="A0A4R1N8M9"/>
<keyword evidence="6" id="KW-0411">Iron-sulfur</keyword>